<evidence type="ECO:0000313" key="1">
    <source>
        <dbReference type="EMBL" id="KAL1256918.1"/>
    </source>
</evidence>
<keyword evidence="2" id="KW-1185">Reference proteome</keyword>
<dbReference type="Proteomes" id="UP001558613">
    <property type="component" value="Unassembled WGS sequence"/>
</dbReference>
<organism evidence="1 2">
    <name type="scientific">Cirrhinus molitorella</name>
    <name type="common">mud carp</name>
    <dbReference type="NCBI Taxonomy" id="172907"/>
    <lineage>
        <taxon>Eukaryota</taxon>
        <taxon>Metazoa</taxon>
        <taxon>Chordata</taxon>
        <taxon>Craniata</taxon>
        <taxon>Vertebrata</taxon>
        <taxon>Euteleostomi</taxon>
        <taxon>Actinopterygii</taxon>
        <taxon>Neopterygii</taxon>
        <taxon>Teleostei</taxon>
        <taxon>Ostariophysi</taxon>
        <taxon>Cypriniformes</taxon>
        <taxon>Cyprinidae</taxon>
        <taxon>Labeoninae</taxon>
        <taxon>Labeonini</taxon>
        <taxon>Cirrhinus</taxon>
    </lineage>
</organism>
<gene>
    <name evidence="1" type="ORF">QQF64_012463</name>
</gene>
<evidence type="ECO:0000313" key="2">
    <source>
        <dbReference type="Proteomes" id="UP001558613"/>
    </source>
</evidence>
<protein>
    <submittedName>
        <fullName evidence="1">Uncharacterized protein</fullName>
    </submittedName>
</protein>
<proteinExistence type="predicted"/>
<name>A0ABR3LVR4_9TELE</name>
<accession>A0ABR3LVR4</accession>
<sequence length="130" mass="14369">MIPDTSFRGAGIVILPLEAKAISPPGSLAVTAALDHSSLPIRRHPHDLYFDIQSRKSYLWPKKTQALAFNDLFTSTPAKHRESAVLNRARSTHETVALICYDTPPSRPLRMMPCRTPLTAPALPAISRSR</sequence>
<reference evidence="1 2" key="1">
    <citation type="submission" date="2023-09" db="EMBL/GenBank/DDBJ databases">
        <authorList>
            <person name="Wang M."/>
        </authorList>
    </citation>
    <scope>NUCLEOTIDE SEQUENCE [LARGE SCALE GENOMIC DNA]</scope>
    <source>
        <strain evidence="1">GT-2023</strain>
        <tissue evidence="1">Liver</tissue>
    </source>
</reference>
<dbReference type="EMBL" id="JAYMGO010000018">
    <property type="protein sequence ID" value="KAL1256918.1"/>
    <property type="molecule type" value="Genomic_DNA"/>
</dbReference>
<comment type="caution">
    <text evidence="1">The sequence shown here is derived from an EMBL/GenBank/DDBJ whole genome shotgun (WGS) entry which is preliminary data.</text>
</comment>